<proteinExistence type="predicted"/>
<feature type="compositionally biased region" description="Low complexity" evidence="1">
    <location>
        <begin position="847"/>
        <end position="866"/>
    </location>
</feature>
<reference evidence="2" key="2">
    <citation type="journal article" date="2019" name="Gigascience">
        <title>High-quality Schistosoma haematobium genome achieved by single-molecule and long-range sequencing.</title>
        <authorList>
            <person name="Stroehlein A.J."/>
            <person name="Korhonen P.K."/>
            <person name="Chong T.M."/>
            <person name="Lim Y.L."/>
            <person name="Chan K.G."/>
            <person name="Webster B."/>
            <person name="Rollinson D."/>
            <person name="Brindley P.J."/>
            <person name="Gasser R.B."/>
            <person name="Young N.D."/>
        </authorList>
    </citation>
    <scope>NUCLEOTIDE SEQUENCE</scope>
</reference>
<name>A0A922IJP5_SCHHA</name>
<dbReference type="GeneID" id="24592131"/>
<reference evidence="2" key="1">
    <citation type="journal article" date="2012" name="Nat. Genet.">
        <title>Whole-genome sequence of Schistosoma haematobium.</title>
        <authorList>
            <person name="Young N.D."/>
            <person name="Jex A.R."/>
            <person name="Li B."/>
            <person name="Liu S."/>
            <person name="Yang L."/>
            <person name="Xiong Z."/>
            <person name="Li Y."/>
            <person name="Cantacessi C."/>
            <person name="Hall R.S."/>
            <person name="Xu X."/>
            <person name="Chen F."/>
            <person name="Wu X."/>
            <person name="Zerlotini A."/>
            <person name="Oliveira G."/>
            <person name="Hofmann A."/>
            <person name="Zhang G."/>
            <person name="Fang X."/>
            <person name="Kang Y."/>
            <person name="Campbell B.E."/>
            <person name="Loukas A."/>
            <person name="Ranganathan S."/>
            <person name="Rollinson D."/>
            <person name="Rinaldi G."/>
            <person name="Brindley P.J."/>
            <person name="Yang H."/>
            <person name="Wang J."/>
            <person name="Wang J."/>
            <person name="Gasser R.B."/>
        </authorList>
    </citation>
    <scope>NUCLEOTIDE SEQUENCE</scope>
</reference>
<sequence>MDRYYNDIYDSGPHFKWITRNNVDMNEENNRHINNDNINYNQFMDSMRFTIQDLVQQESCIGSSNYPVDKPSRLVQIECRKPGCRCVLKNEHALAMKIVPGITLVQAEWLLPNSVVSNNEKSRLNHTSQHIVNNTSNNKNAYNQSLPNFNQIKSSCPHSVVLTSCCPSWFELVRRNVIGPSDNGPQICPEVPVWSSCKAVWRAKPKFILLRKDTQCLFATNTQSLTMSSTELLKKDDRSTITLDADNIGILRPGTVLQLIDCRLCRLVHKEDQISYRLSARHRSKPVSMLQCAVVGGKALAALASSITNLSSQDALNWFSTGPRLVYLSLASKSIMCSPVKTTSTVSANNNYGNHNKNSSQIKLSGNETDYSIFDNGVHSILSLLSTYRLPLITRPVVGLRSSEWFFMGKCRNHSLISNPDSVNMHSLLQIFSCHHGDLIFLEPLSDCTKSVYQNESSNEAIKSRFFVVTTDMLLHHNFLVADSQTCQAYQQQLEIHAFRVSHFLAACHPVQGLTYILKHLEDITHSSNTGPSYIPLTRTLGPITNRFNTIAIQSAISSIAAIASLTMHEESNDIPNDPYQLNEIQPKILNYLTLHNNNNTVSTTATTTTNYHNSSNYNSMHTSSIDINDSYHSANCLINTTNLHTQSSLSSSLFASEVDEMNALCDEIEDIYFYVRNGHFPMQSHSLSSLVHHNQPHHYHRHHYEKRNTYLNNNSSAPISPRLNKLMTNTNMTNQYISNKIINNQSIINEHTIETNNTMENNKKYYKNLEDNYYQLSNFPVKITSKAPVLLIRPKPCHDYHHHRIDENERKGITQLTYTTNQHNNCHTTTTTITDTTITTTTTTITTTSTTTDNNNNSNSNNNNQKSSYFNVYDMSYGNYSFTETPITMKSCHQSIQSLSSTINDHIIKPSQIVDSKPYVLSHTFTPITTINNNNNNSTCRNGSSMAFTPLLYSSTSCNYPNNESFPHSTTIYERGRVSLTVPSLLQANTTITTGYYSTQNITKLNNNNSNNNNNAISCTYLVSQSVQQPSYSGMFSSYCSYLPGLTTTSCSNIMNRSSKPMFTTSALNISSSKHNCIYDRNDNNIEECIYDEPKEEYYSISTPLKQQQQQYKTTCSNNNNNMNTGVLNNSTYDYGYNLSSSNHHSKRHLSLSSSHIHPSINRSMHESNNSLGNVWTSSFSVNNNNNKTSVSTTTNISKSSTTFQSISNMFNDKMTTAVNCIQIIPSMSIPSNVIPHSTITSATTTTTISKNNNNVGYYFTSQDQPSSMTASFRHQSAQNSSSSIQPPPPMPLLYPSPVTTSHTSRLYQSTIISPSIDRKQITARPSYKHVTSTTNLDFGMHHNHSTIPSPLSTMLLLQSPKLKRTELTNSSPDTGIGIESTYDQQTTPCTGGSFMPLNAYHHSLSSSNMAVWLPSEQHCQQCNREDSITKPSTINNRNISYHSSPHKHFTSCKLTTFPVQNNHLMNSTMNIINTTSNHNSNRNQQYAYQF</sequence>
<feature type="region of interest" description="Disordered" evidence="1">
    <location>
        <begin position="847"/>
        <end position="867"/>
    </location>
</feature>
<comment type="caution">
    <text evidence="2">The sequence shown here is derived from an EMBL/GenBank/DDBJ whole genome shotgun (WGS) entry which is preliminary data.</text>
</comment>
<gene>
    <name evidence="2" type="ORF">MS3_00008285</name>
</gene>
<evidence type="ECO:0000313" key="2">
    <source>
        <dbReference type="EMBL" id="KAH9581030.1"/>
    </source>
</evidence>
<keyword evidence="3" id="KW-1185">Reference proteome</keyword>
<reference evidence="2" key="3">
    <citation type="submission" date="2021-06" db="EMBL/GenBank/DDBJ databases">
        <title>Chromosome-level genome assembly for S. haematobium.</title>
        <authorList>
            <person name="Stroehlein A.J."/>
        </authorList>
    </citation>
    <scope>NUCLEOTIDE SEQUENCE</scope>
</reference>
<dbReference type="CTD" id="24592131"/>
<organism evidence="2 3">
    <name type="scientific">Schistosoma haematobium</name>
    <name type="common">Blood fluke</name>
    <dbReference type="NCBI Taxonomy" id="6185"/>
    <lineage>
        <taxon>Eukaryota</taxon>
        <taxon>Metazoa</taxon>
        <taxon>Spiralia</taxon>
        <taxon>Lophotrochozoa</taxon>
        <taxon>Platyhelminthes</taxon>
        <taxon>Trematoda</taxon>
        <taxon>Digenea</taxon>
        <taxon>Strigeidida</taxon>
        <taxon>Schistosomatoidea</taxon>
        <taxon>Schistosomatidae</taxon>
        <taxon>Schistosoma</taxon>
    </lineage>
</organism>
<dbReference type="Proteomes" id="UP000471633">
    <property type="component" value="Unassembled WGS sequence"/>
</dbReference>
<dbReference type="EMBL" id="AMPZ03000006">
    <property type="protein sequence ID" value="KAH9581030.1"/>
    <property type="molecule type" value="Genomic_DNA"/>
</dbReference>
<feature type="region of interest" description="Disordered" evidence="1">
    <location>
        <begin position="1270"/>
        <end position="1292"/>
    </location>
</feature>
<accession>A0A922IJP5</accession>
<feature type="compositionally biased region" description="Low complexity" evidence="1">
    <location>
        <begin position="1273"/>
        <end position="1286"/>
    </location>
</feature>
<evidence type="ECO:0000256" key="1">
    <source>
        <dbReference type="SAM" id="MobiDB-lite"/>
    </source>
</evidence>
<protein>
    <submittedName>
        <fullName evidence="2">Uncharacterized protein</fullName>
    </submittedName>
</protein>
<evidence type="ECO:0000313" key="3">
    <source>
        <dbReference type="Proteomes" id="UP000471633"/>
    </source>
</evidence>
<dbReference type="RefSeq" id="XP_051065239.1">
    <property type="nucleotide sequence ID" value="XM_051216649.1"/>
</dbReference>
<reference evidence="2" key="4">
    <citation type="journal article" date="2022" name="PLoS Pathog.">
        <title>Chromosome-level genome of Schistosoma haematobium underpins genome-wide explorations of molecular variation.</title>
        <authorList>
            <person name="Stroehlein A.J."/>
            <person name="Korhonen P.K."/>
            <person name="Lee V.V."/>
            <person name="Ralph S.A."/>
            <person name="Mentink-Kane M."/>
            <person name="You H."/>
            <person name="McManus D.P."/>
            <person name="Tchuente L.T."/>
            <person name="Stothard J.R."/>
            <person name="Kaur P."/>
            <person name="Dudchenko O."/>
            <person name="Aiden E.L."/>
            <person name="Yang B."/>
            <person name="Yang H."/>
            <person name="Emery A.M."/>
            <person name="Webster B.L."/>
            <person name="Brindley P.J."/>
            <person name="Rollinson D."/>
            <person name="Chang B.C.H."/>
            <person name="Gasser R.B."/>
            <person name="Young N.D."/>
        </authorList>
    </citation>
    <scope>NUCLEOTIDE SEQUENCE</scope>
</reference>